<gene>
    <name evidence="1" type="ORF">CTEN210_01176</name>
</gene>
<dbReference type="EMBL" id="BLLK01000020">
    <property type="protein sequence ID" value="GFH44702.1"/>
    <property type="molecule type" value="Genomic_DNA"/>
</dbReference>
<protein>
    <submittedName>
        <fullName evidence="1">Uncharacterized protein</fullName>
    </submittedName>
</protein>
<evidence type="ECO:0000313" key="2">
    <source>
        <dbReference type="Proteomes" id="UP001054902"/>
    </source>
</evidence>
<reference evidence="1 2" key="1">
    <citation type="journal article" date="2021" name="Sci. Rep.">
        <title>The genome of the diatom Chaetoceros tenuissimus carries an ancient integrated fragment of an extant virus.</title>
        <authorList>
            <person name="Hongo Y."/>
            <person name="Kimura K."/>
            <person name="Takaki Y."/>
            <person name="Yoshida Y."/>
            <person name="Baba S."/>
            <person name="Kobayashi G."/>
            <person name="Nagasaki K."/>
            <person name="Hano T."/>
            <person name="Tomaru Y."/>
        </authorList>
    </citation>
    <scope>NUCLEOTIDE SEQUENCE [LARGE SCALE GENOMIC DNA]</scope>
    <source>
        <strain evidence="1 2">NIES-3715</strain>
    </source>
</reference>
<organism evidence="1 2">
    <name type="scientific">Chaetoceros tenuissimus</name>
    <dbReference type="NCBI Taxonomy" id="426638"/>
    <lineage>
        <taxon>Eukaryota</taxon>
        <taxon>Sar</taxon>
        <taxon>Stramenopiles</taxon>
        <taxon>Ochrophyta</taxon>
        <taxon>Bacillariophyta</taxon>
        <taxon>Coscinodiscophyceae</taxon>
        <taxon>Chaetocerotophycidae</taxon>
        <taxon>Chaetocerotales</taxon>
        <taxon>Chaetocerotaceae</taxon>
        <taxon>Chaetoceros</taxon>
    </lineage>
</organism>
<accession>A0AAD3GZ55</accession>
<dbReference type="AlphaFoldDB" id="A0AAD3GZ55"/>
<comment type="caution">
    <text evidence="1">The sequence shown here is derived from an EMBL/GenBank/DDBJ whole genome shotgun (WGS) entry which is preliminary data.</text>
</comment>
<name>A0AAD3GZ55_9STRA</name>
<sequence>MFRKVIPKFSQVAIKAQRAPKNFSLQYFSTSPDEFIPQPPTEVTKELVQGIHNTTKFFVENGLTKQKLDDIAKAAGDETTLTTRWQKMMEAYLGTQVHVLVALGYQGSEQGLQTYNQQLAVYMHNADPSTQEEMRVSSRDLWRTVLSTAFNVSLDDISNAEMDLVKARETMHKVSQKMQSPQVLESIAEKCGKIPSTGNAGMDMAMKHQVVQEALVHDVYLSGNPSLVEECGFGTGEKAYVFMQCVMAEHQTDPLVAQYVGTGMMRVLQSAGIDLSQLEAAANDMRNA</sequence>
<proteinExistence type="predicted"/>
<dbReference type="Proteomes" id="UP001054902">
    <property type="component" value="Unassembled WGS sequence"/>
</dbReference>
<evidence type="ECO:0000313" key="1">
    <source>
        <dbReference type="EMBL" id="GFH44702.1"/>
    </source>
</evidence>
<keyword evidence="2" id="KW-1185">Reference proteome</keyword>